<dbReference type="Proteomes" id="UP000192491">
    <property type="component" value="Unassembled WGS sequence"/>
</dbReference>
<protein>
    <recommendedName>
        <fullName evidence="5">Right handed beta helix domain-containing protein</fullName>
    </recommendedName>
</protein>
<sequence>MGDAITSAQSNIQALRTQAQDLQLKASKAQEYIDQQQTRRDKLLAERDAYVKQNPSAAVLVTPSVAVEPSAAQEPSGCLFAAKSKTKSSTKTAAPPANAAAHPKLMQLNTQIADCDNLIGVWQKRLQEYTSMAEKLTNDANTLEQRGQTPPTNTQTPTTTTPSAVLRRTDIHAPPQNEVLDQGFTADAIHVRRSDQKITGNTIRDSILDTEYGKTHDLAQQAHRDAIQLIPADQFAAGELENLTISNNTIESTGKLQGIFGSDGVFRNLTIRDNVIATASDHKITLNGLVGTANHIENNRDANGQLLAVQLNPIRLGGNLATGNVWILSVSAADAQQYGYHPIITGTDGVQHIHDARSTPQQRDRVNGDVNLTDFPLGEYKQQLRSMTIAELLAQDSTLDAAVNAWLVRIVGVLPGSPNIAARIEQTRAAYLAQREVAISALAAHSADLQNFFIQALAKWMAGQSK</sequence>
<dbReference type="AlphaFoldDB" id="A0A1Y1QIT2"/>
<evidence type="ECO:0000313" key="3">
    <source>
        <dbReference type="EMBL" id="OQX06470.1"/>
    </source>
</evidence>
<reference evidence="3 4" key="1">
    <citation type="submission" date="2017-01" db="EMBL/GenBank/DDBJ databases">
        <title>Novel large sulfur bacteria in the metagenomes of groundwater-fed chemosynthetic microbial mats in the Lake Huron basin.</title>
        <authorList>
            <person name="Sharrar A.M."/>
            <person name="Flood B.E."/>
            <person name="Bailey J.V."/>
            <person name="Jones D.S."/>
            <person name="Biddanda B."/>
            <person name="Ruberg S.A."/>
            <person name="Marcus D.N."/>
            <person name="Dick G.J."/>
        </authorList>
    </citation>
    <scope>NUCLEOTIDE SEQUENCE [LARGE SCALE GENOMIC DNA]</scope>
    <source>
        <strain evidence="3">A8</strain>
    </source>
</reference>
<dbReference type="InterPro" id="IPR011050">
    <property type="entry name" value="Pectin_lyase_fold/virulence"/>
</dbReference>
<dbReference type="SUPFAM" id="SSF51126">
    <property type="entry name" value="Pectin lyase-like"/>
    <property type="match status" value="1"/>
</dbReference>
<comment type="caution">
    <text evidence="3">The sequence shown here is derived from an EMBL/GenBank/DDBJ whole genome shotgun (WGS) entry which is preliminary data.</text>
</comment>
<dbReference type="Gene3D" id="2.160.20.10">
    <property type="entry name" value="Single-stranded right-handed beta-helix, Pectin lyase-like"/>
    <property type="match status" value="1"/>
</dbReference>
<feature type="compositionally biased region" description="Low complexity" evidence="2">
    <location>
        <begin position="148"/>
        <end position="161"/>
    </location>
</feature>
<evidence type="ECO:0000256" key="2">
    <source>
        <dbReference type="SAM" id="MobiDB-lite"/>
    </source>
</evidence>
<feature type="coiled-coil region" evidence="1">
    <location>
        <begin position="5"/>
        <end position="53"/>
    </location>
</feature>
<dbReference type="EMBL" id="MTEJ01000243">
    <property type="protein sequence ID" value="OQX06470.1"/>
    <property type="molecule type" value="Genomic_DNA"/>
</dbReference>
<organism evidence="3 4">
    <name type="scientific">Thiothrix lacustris</name>
    <dbReference type="NCBI Taxonomy" id="525917"/>
    <lineage>
        <taxon>Bacteria</taxon>
        <taxon>Pseudomonadati</taxon>
        <taxon>Pseudomonadota</taxon>
        <taxon>Gammaproteobacteria</taxon>
        <taxon>Thiotrichales</taxon>
        <taxon>Thiotrichaceae</taxon>
        <taxon>Thiothrix</taxon>
    </lineage>
</organism>
<name>A0A1Y1QIT2_9GAMM</name>
<evidence type="ECO:0000313" key="4">
    <source>
        <dbReference type="Proteomes" id="UP000192491"/>
    </source>
</evidence>
<accession>A0A1Y1QIT2</accession>
<feature type="region of interest" description="Disordered" evidence="2">
    <location>
        <begin position="140"/>
        <end position="161"/>
    </location>
</feature>
<proteinExistence type="predicted"/>
<dbReference type="InterPro" id="IPR012334">
    <property type="entry name" value="Pectin_lyas_fold"/>
</dbReference>
<keyword evidence="1" id="KW-0175">Coiled coil</keyword>
<evidence type="ECO:0008006" key="5">
    <source>
        <dbReference type="Google" id="ProtNLM"/>
    </source>
</evidence>
<gene>
    <name evidence="3" type="ORF">BWK73_30780</name>
</gene>
<evidence type="ECO:0000256" key="1">
    <source>
        <dbReference type="SAM" id="Coils"/>
    </source>
</evidence>